<name>A0A4D6MJG3_VIGUN</name>
<dbReference type="Proteomes" id="UP000501690">
    <property type="component" value="Linkage Group LG7"/>
</dbReference>
<proteinExistence type="predicted"/>
<sequence>MPLKILDNVENLSEYNWTNSVHGFLVSGLNRGCKVVRQKQNEHSLNLAGAVQVVQVIVDWGIREEERKNYILHTTLHIEEEGHSKRMTSRLEYVRSAKFN</sequence>
<reference evidence="1 2" key="1">
    <citation type="submission" date="2019-04" db="EMBL/GenBank/DDBJ databases">
        <title>An improved genome assembly and genetic linkage map for asparagus bean, Vigna unguiculata ssp. sesquipedialis.</title>
        <authorList>
            <person name="Xia Q."/>
            <person name="Zhang R."/>
            <person name="Dong Y."/>
        </authorList>
    </citation>
    <scope>NUCLEOTIDE SEQUENCE [LARGE SCALE GENOMIC DNA]</scope>
    <source>
        <tissue evidence="1">Leaf</tissue>
    </source>
</reference>
<protein>
    <submittedName>
        <fullName evidence="1">Uncharacterized protein</fullName>
    </submittedName>
</protein>
<gene>
    <name evidence="1" type="ORF">DEO72_LG7g1629</name>
</gene>
<evidence type="ECO:0000313" key="2">
    <source>
        <dbReference type="Proteomes" id="UP000501690"/>
    </source>
</evidence>
<dbReference type="EMBL" id="CP039351">
    <property type="protein sequence ID" value="QCE00339.1"/>
    <property type="molecule type" value="Genomic_DNA"/>
</dbReference>
<dbReference type="AlphaFoldDB" id="A0A4D6MJG3"/>
<organism evidence="1 2">
    <name type="scientific">Vigna unguiculata</name>
    <name type="common">Cowpea</name>
    <dbReference type="NCBI Taxonomy" id="3917"/>
    <lineage>
        <taxon>Eukaryota</taxon>
        <taxon>Viridiplantae</taxon>
        <taxon>Streptophyta</taxon>
        <taxon>Embryophyta</taxon>
        <taxon>Tracheophyta</taxon>
        <taxon>Spermatophyta</taxon>
        <taxon>Magnoliopsida</taxon>
        <taxon>eudicotyledons</taxon>
        <taxon>Gunneridae</taxon>
        <taxon>Pentapetalae</taxon>
        <taxon>rosids</taxon>
        <taxon>fabids</taxon>
        <taxon>Fabales</taxon>
        <taxon>Fabaceae</taxon>
        <taxon>Papilionoideae</taxon>
        <taxon>50 kb inversion clade</taxon>
        <taxon>NPAAA clade</taxon>
        <taxon>indigoferoid/millettioid clade</taxon>
        <taxon>Phaseoleae</taxon>
        <taxon>Vigna</taxon>
    </lineage>
</organism>
<accession>A0A4D6MJG3</accession>
<keyword evidence="2" id="KW-1185">Reference proteome</keyword>
<evidence type="ECO:0000313" key="1">
    <source>
        <dbReference type="EMBL" id="QCE00339.1"/>
    </source>
</evidence>